<evidence type="ECO:0000256" key="2">
    <source>
        <dbReference type="ARBA" id="ARBA00022490"/>
    </source>
</evidence>
<protein>
    <recommendedName>
        <fullName evidence="8">Signal recognition particle, SRP19 subunit</fullName>
    </recommendedName>
</protein>
<dbReference type="GO" id="GO:0008312">
    <property type="term" value="F:7S RNA binding"/>
    <property type="evidence" value="ECO:0007669"/>
    <property type="project" value="InterPro"/>
</dbReference>
<evidence type="ECO:0000256" key="4">
    <source>
        <dbReference type="ARBA" id="ARBA00023274"/>
    </source>
</evidence>
<keyword evidence="2" id="KW-0963">Cytoplasm</keyword>
<evidence type="ECO:0000313" key="7">
    <source>
        <dbReference type="Proteomes" id="UP000053342"/>
    </source>
</evidence>
<dbReference type="InterPro" id="IPR036521">
    <property type="entry name" value="SRP19-like_sf"/>
</dbReference>
<feature type="compositionally biased region" description="Low complexity" evidence="5">
    <location>
        <begin position="279"/>
        <end position="291"/>
    </location>
</feature>
<dbReference type="InterPro" id="IPR002778">
    <property type="entry name" value="Signal_recog_particle_SRP19"/>
</dbReference>
<accession>A0A0D2BTE4</accession>
<dbReference type="Pfam" id="PF01922">
    <property type="entry name" value="SRP19"/>
    <property type="match status" value="1"/>
</dbReference>
<evidence type="ECO:0000256" key="3">
    <source>
        <dbReference type="ARBA" id="ARBA00023135"/>
    </source>
</evidence>
<name>A0A0D2BTE4_9EURO</name>
<dbReference type="GeneID" id="27359978"/>
<sequence>MSHARVEELSDSDPDIEDPSDFLPQSDNQILRPAAAAAPTQRSSSSTSSSPKPSPVPSGTPNPTLFRPPPPTPQTQQQQQQTRESIKTYQCLYPIYFDSTRTKAQGRRVGSKLAVPNPLAYNLVMAARDTLGSTALHVAFEPDKTHPKDWANPGRVRIQLFDKDTRRPLHPQIKNKAHLYRVIGQWLQDHPTSKEDPLELRIQGLPVPENFGKEEIPKPRGWKMGTILPVHSPAVSGGGVRDDFFKEAMEEMRQAQSAGQLPGGAGGGMPGMPGGGGMPDMAALQNMMSSMGGMGGMPGLGGGGGDSSGGGGKKKKDKKKG</sequence>
<evidence type="ECO:0000256" key="1">
    <source>
        <dbReference type="ARBA" id="ARBA00004496"/>
    </source>
</evidence>
<feature type="compositionally biased region" description="Basic residues" evidence="5">
    <location>
        <begin position="312"/>
        <end position="321"/>
    </location>
</feature>
<dbReference type="STRING" id="215243.A0A0D2BTE4"/>
<evidence type="ECO:0008006" key="8">
    <source>
        <dbReference type="Google" id="ProtNLM"/>
    </source>
</evidence>
<dbReference type="Gene3D" id="3.30.56.30">
    <property type="entry name" value="Signal recognition particle, SRP19-like subunit"/>
    <property type="match status" value="1"/>
</dbReference>
<gene>
    <name evidence="6" type="ORF">PV06_07904</name>
</gene>
<feature type="compositionally biased region" description="Gly residues" evidence="5">
    <location>
        <begin position="261"/>
        <end position="278"/>
    </location>
</feature>
<comment type="subcellular location">
    <subcellularLocation>
        <location evidence="1">Cytoplasm</location>
    </subcellularLocation>
</comment>
<dbReference type="GO" id="GO:0006617">
    <property type="term" value="P:SRP-dependent cotranslational protein targeting to membrane, signal sequence recognition"/>
    <property type="evidence" value="ECO:0007669"/>
    <property type="project" value="TreeGrafter"/>
</dbReference>
<dbReference type="PANTHER" id="PTHR17453:SF0">
    <property type="entry name" value="SIGNAL RECOGNITION PARTICLE 19 KDA PROTEIN"/>
    <property type="match status" value="1"/>
</dbReference>
<feature type="region of interest" description="Disordered" evidence="5">
    <location>
        <begin position="257"/>
        <end position="321"/>
    </location>
</feature>
<feature type="region of interest" description="Disordered" evidence="5">
    <location>
        <begin position="1"/>
        <end position="84"/>
    </location>
</feature>
<dbReference type="FunFam" id="3.30.56.30:FF:000003">
    <property type="entry name" value="Signal recognition particle SEC65 subunit"/>
    <property type="match status" value="1"/>
</dbReference>
<dbReference type="HOGENOM" id="CLU_065433_0_0_1"/>
<dbReference type="OrthoDB" id="2190947at2759"/>
<feature type="compositionally biased region" description="Gly residues" evidence="5">
    <location>
        <begin position="292"/>
        <end position="311"/>
    </location>
</feature>
<dbReference type="SUPFAM" id="SSF69695">
    <property type="entry name" value="SRP19"/>
    <property type="match status" value="1"/>
</dbReference>
<feature type="compositionally biased region" description="Acidic residues" evidence="5">
    <location>
        <begin position="9"/>
        <end position="20"/>
    </location>
</feature>
<organism evidence="6 7">
    <name type="scientific">Exophiala oligosperma</name>
    <dbReference type="NCBI Taxonomy" id="215243"/>
    <lineage>
        <taxon>Eukaryota</taxon>
        <taxon>Fungi</taxon>
        <taxon>Dikarya</taxon>
        <taxon>Ascomycota</taxon>
        <taxon>Pezizomycotina</taxon>
        <taxon>Eurotiomycetes</taxon>
        <taxon>Chaetothyriomycetidae</taxon>
        <taxon>Chaetothyriales</taxon>
        <taxon>Herpotrichiellaceae</taxon>
        <taxon>Exophiala</taxon>
    </lineage>
</organism>
<dbReference type="EMBL" id="KN847338">
    <property type="protein sequence ID" value="KIW40727.1"/>
    <property type="molecule type" value="Genomic_DNA"/>
</dbReference>
<proteinExistence type="predicted"/>
<dbReference type="Proteomes" id="UP000053342">
    <property type="component" value="Unassembled WGS sequence"/>
</dbReference>
<evidence type="ECO:0000313" key="6">
    <source>
        <dbReference type="EMBL" id="KIW40727.1"/>
    </source>
</evidence>
<dbReference type="AlphaFoldDB" id="A0A0D2BTE4"/>
<evidence type="ECO:0000256" key="5">
    <source>
        <dbReference type="SAM" id="MobiDB-lite"/>
    </source>
</evidence>
<feature type="compositionally biased region" description="Low complexity" evidence="5">
    <location>
        <begin position="33"/>
        <end position="51"/>
    </location>
</feature>
<dbReference type="VEuPathDB" id="FungiDB:PV06_07904"/>
<keyword evidence="4" id="KW-0687">Ribonucleoprotein</keyword>
<feature type="compositionally biased region" description="Pro residues" evidence="5">
    <location>
        <begin position="52"/>
        <end position="73"/>
    </location>
</feature>
<keyword evidence="7" id="KW-1185">Reference proteome</keyword>
<dbReference type="GO" id="GO:0005786">
    <property type="term" value="C:signal recognition particle, endoplasmic reticulum targeting"/>
    <property type="evidence" value="ECO:0007669"/>
    <property type="project" value="UniProtKB-KW"/>
</dbReference>
<dbReference type="PANTHER" id="PTHR17453">
    <property type="entry name" value="SIGNAL RECOGNITION PARTICLE 19 KD PROTEIN"/>
    <property type="match status" value="1"/>
</dbReference>
<dbReference type="RefSeq" id="XP_016260943.1">
    <property type="nucleotide sequence ID" value="XM_016409189.1"/>
</dbReference>
<reference evidence="6 7" key="1">
    <citation type="submission" date="2015-01" db="EMBL/GenBank/DDBJ databases">
        <title>The Genome Sequence of Exophiala oligosperma CBS72588.</title>
        <authorList>
            <consortium name="The Broad Institute Genomics Platform"/>
            <person name="Cuomo C."/>
            <person name="de Hoog S."/>
            <person name="Gorbushina A."/>
            <person name="Stielow B."/>
            <person name="Teixiera M."/>
            <person name="Abouelleil A."/>
            <person name="Chapman S.B."/>
            <person name="Priest M."/>
            <person name="Young S.K."/>
            <person name="Wortman J."/>
            <person name="Nusbaum C."/>
            <person name="Birren B."/>
        </authorList>
    </citation>
    <scope>NUCLEOTIDE SEQUENCE [LARGE SCALE GENOMIC DNA]</scope>
    <source>
        <strain evidence="6 7">CBS 72588</strain>
    </source>
</reference>
<keyword evidence="3" id="KW-0733">Signal recognition particle</keyword>